<organism evidence="2 3">
    <name type="scientific">Ajellomyces capsulatus (strain H88)</name>
    <name type="common">Darling's disease fungus</name>
    <name type="synonym">Histoplasma capsulatum</name>
    <dbReference type="NCBI Taxonomy" id="544711"/>
    <lineage>
        <taxon>Eukaryota</taxon>
        <taxon>Fungi</taxon>
        <taxon>Dikarya</taxon>
        <taxon>Ascomycota</taxon>
        <taxon>Pezizomycotina</taxon>
        <taxon>Eurotiomycetes</taxon>
        <taxon>Eurotiomycetidae</taxon>
        <taxon>Onygenales</taxon>
        <taxon>Ajellomycetaceae</taxon>
        <taxon>Histoplasma</taxon>
    </lineage>
</organism>
<evidence type="ECO:0000313" key="3">
    <source>
        <dbReference type="Proteomes" id="UP000663419"/>
    </source>
</evidence>
<accession>A0A8A1LU97</accession>
<feature type="transmembrane region" description="Helical" evidence="1">
    <location>
        <begin position="64"/>
        <end position="82"/>
    </location>
</feature>
<keyword evidence="1" id="KW-0472">Membrane</keyword>
<name>A0A8A1LU97_AJEC8</name>
<gene>
    <name evidence="2" type="ORF">I7I53_04292</name>
</gene>
<protein>
    <submittedName>
        <fullName evidence="2">Uncharacterized protein</fullName>
    </submittedName>
</protein>
<evidence type="ECO:0000313" key="2">
    <source>
        <dbReference type="EMBL" id="QSS56153.1"/>
    </source>
</evidence>
<dbReference type="AlphaFoldDB" id="A0A8A1LU97"/>
<evidence type="ECO:0000256" key="1">
    <source>
        <dbReference type="SAM" id="Phobius"/>
    </source>
</evidence>
<proteinExistence type="predicted"/>
<keyword evidence="1" id="KW-1133">Transmembrane helix</keyword>
<dbReference type="Proteomes" id="UP000663419">
    <property type="component" value="Chromosome 5"/>
</dbReference>
<dbReference type="EMBL" id="CP069106">
    <property type="protein sequence ID" value="QSS56153.1"/>
    <property type="molecule type" value="Genomic_DNA"/>
</dbReference>
<keyword evidence="1" id="KW-0812">Transmembrane</keyword>
<feature type="transmembrane region" description="Helical" evidence="1">
    <location>
        <begin position="35"/>
        <end position="52"/>
    </location>
</feature>
<reference evidence="2" key="1">
    <citation type="submission" date="2021-01" db="EMBL/GenBank/DDBJ databases">
        <title>Chromosome-level genome assembly of a human fungal pathogen reveals clustering of transcriptionally co-regulated genes.</title>
        <authorList>
            <person name="Voorhies M."/>
            <person name="Cohen S."/>
            <person name="Shea T.P."/>
            <person name="Petrus S."/>
            <person name="Munoz J.F."/>
            <person name="Poplawski S."/>
            <person name="Goldman W.E."/>
            <person name="Michael T."/>
            <person name="Cuomo C.A."/>
            <person name="Sil A."/>
            <person name="Beyhan S."/>
        </authorList>
    </citation>
    <scope>NUCLEOTIDE SEQUENCE</scope>
    <source>
        <strain evidence="2">H88</strain>
    </source>
</reference>
<sequence length="103" mass="12370">MCPVREGIIRQIWRCKWFFTALNHRKMKPSHGGEGVIFSCLFYYHFYYFTSFGKLPSCYPSATHIWPIQSFSFSFSIFWLLCRPARQRQRIDICKLSRECLQA</sequence>
<dbReference type="VEuPathDB" id="FungiDB:I7I53_04292"/>